<comment type="similarity">
    <text evidence="2">Belongs to the UPF0053 family.</text>
</comment>
<evidence type="ECO:0000259" key="13">
    <source>
        <dbReference type="PROSITE" id="PS51371"/>
    </source>
</evidence>
<dbReference type="Gene3D" id="3.30.465.10">
    <property type="match status" value="1"/>
</dbReference>
<dbReference type="PANTHER" id="PTHR22777">
    <property type="entry name" value="HEMOLYSIN-RELATED"/>
    <property type="match status" value="1"/>
</dbReference>
<feature type="compositionally biased region" description="Low complexity" evidence="11">
    <location>
        <begin position="439"/>
        <end position="451"/>
    </location>
</feature>
<dbReference type="InterPro" id="IPR016169">
    <property type="entry name" value="FAD-bd_PCMH_sub2"/>
</dbReference>
<evidence type="ECO:0000256" key="4">
    <source>
        <dbReference type="ARBA" id="ARBA00022692"/>
    </source>
</evidence>
<dbReference type="PROSITE" id="PS51846">
    <property type="entry name" value="CNNM"/>
    <property type="match status" value="1"/>
</dbReference>
<dbReference type="SUPFAM" id="SSF54631">
    <property type="entry name" value="CBS-domain pair"/>
    <property type="match status" value="1"/>
</dbReference>
<organism evidence="15 16">
    <name type="scientific">Candidatus Accumulibacter proximus</name>
    <dbReference type="NCBI Taxonomy" id="2954385"/>
    <lineage>
        <taxon>Bacteria</taxon>
        <taxon>Pseudomonadati</taxon>
        <taxon>Pseudomonadota</taxon>
        <taxon>Betaproteobacteria</taxon>
        <taxon>Candidatus Accumulibacter</taxon>
    </lineage>
</organism>
<dbReference type="GO" id="GO:0005886">
    <property type="term" value="C:plasma membrane"/>
    <property type="evidence" value="ECO:0007669"/>
    <property type="project" value="UniProtKB-SubCell"/>
</dbReference>
<dbReference type="AlphaFoldDB" id="A0A935Q3Q3"/>
<dbReference type="PANTHER" id="PTHR22777:SF32">
    <property type="entry name" value="UPF0053 INNER MEMBRANE PROTEIN YFJD"/>
    <property type="match status" value="1"/>
</dbReference>
<feature type="compositionally biased region" description="Basic and acidic residues" evidence="11">
    <location>
        <begin position="459"/>
        <end position="477"/>
    </location>
</feature>
<evidence type="ECO:0000256" key="7">
    <source>
        <dbReference type="ARBA" id="ARBA00023122"/>
    </source>
</evidence>
<keyword evidence="8 10" id="KW-0472">Membrane</keyword>
<evidence type="ECO:0000313" key="15">
    <source>
        <dbReference type="EMBL" id="MBK7676981.1"/>
    </source>
</evidence>
<gene>
    <name evidence="15" type="ORF">IPJ27_20725</name>
</gene>
<dbReference type="Proteomes" id="UP000697998">
    <property type="component" value="Unassembled WGS sequence"/>
</dbReference>
<proteinExistence type="inferred from homology"/>
<evidence type="ECO:0000256" key="11">
    <source>
        <dbReference type="SAM" id="MobiDB-lite"/>
    </source>
</evidence>
<feature type="transmembrane region" description="Helical" evidence="12">
    <location>
        <begin position="61"/>
        <end position="88"/>
    </location>
</feature>
<evidence type="ECO:0000256" key="8">
    <source>
        <dbReference type="ARBA" id="ARBA00023136"/>
    </source>
</evidence>
<dbReference type="SUPFAM" id="SSF56176">
    <property type="entry name" value="FAD-binding/transporter-associated domain-like"/>
    <property type="match status" value="1"/>
</dbReference>
<protein>
    <submittedName>
        <fullName evidence="15">HlyC/CorC family transporter</fullName>
    </submittedName>
</protein>
<feature type="transmembrane region" description="Helical" evidence="12">
    <location>
        <begin position="94"/>
        <end position="111"/>
    </location>
</feature>
<dbReference type="InterPro" id="IPR002550">
    <property type="entry name" value="CNNM"/>
</dbReference>
<evidence type="ECO:0000256" key="6">
    <source>
        <dbReference type="ARBA" id="ARBA00022989"/>
    </source>
</evidence>
<feature type="domain" description="CNNM transmembrane" evidence="14">
    <location>
        <begin position="1"/>
        <end position="189"/>
    </location>
</feature>
<reference evidence="15 16" key="1">
    <citation type="submission" date="2020-10" db="EMBL/GenBank/DDBJ databases">
        <title>Connecting structure to function with the recovery of over 1000 high-quality activated sludge metagenome-assembled genomes encoding full-length rRNA genes using long-read sequencing.</title>
        <authorList>
            <person name="Singleton C.M."/>
            <person name="Petriglieri F."/>
            <person name="Kristensen J.M."/>
            <person name="Kirkegaard R.H."/>
            <person name="Michaelsen T.Y."/>
            <person name="Andersen M.H."/>
            <person name="Karst S.M."/>
            <person name="Dueholm M.S."/>
            <person name="Nielsen P.H."/>
            <person name="Albertsen M."/>
        </authorList>
    </citation>
    <scope>NUCLEOTIDE SEQUENCE [LARGE SCALE GENOMIC DNA]</scope>
    <source>
        <strain evidence="15">EsbW_18-Q3-R4-48_BATAC.285</strain>
    </source>
</reference>
<evidence type="ECO:0000256" key="3">
    <source>
        <dbReference type="ARBA" id="ARBA00022475"/>
    </source>
</evidence>
<evidence type="ECO:0000313" key="16">
    <source>
        <dbReference type="Proteomes" id="UP000697998"/>
    </source>
</evidence>
<dbReference type="InterPro" id="IPR000644">
    <property type="entry name" value="CBS_dom"/>
</dbReference>
<dbReference type="InterPro" id="IPR005170">
    <property type="entry name" value="Transptr-assoc_dom"/>
</dbReference>
<dbReference type="Pfam" id="PF00571">
    <property type="entry name" value="CBS"/>
    <property type="match status" value="2"/>
</dbReference>
<dbReference type="InterPro" id="IPR036318">
    <property type="entry name" value="FAD-bd_PCMH-like_sf"/>
</dbReference>
<dbReference type="Pfam" id="PF01595">
    <property type="entry name" value="CNNM"/>
    <property type="match status" value="1"/>
</dbReference>
<dbReference type="CDD" id="cd04590">
    <property type="entry name" value="CBS_pair_CorC_HlyC_assoc"/>
    <property type="match status" value="1"/>
</dbReference>
<keyword evidence="7 9" id="KW-0129">CBS domain</keyword>
<accession>A0A935Q3Q3</accession>
<evidence type="ECO:0000256" key="2">
    <source>
        <dbReference type="ARBA" id="ARBA00006337"/>
    </source>
</evidence>
<dbReference type="InterPro" id="IPR046342">
    <property type="entry name" value="CBS_dom_sf"/>
</dbReference>
<evidence type="ECO:0000256" key="10">
    <source>
        <dbReference type="PROSITE-ProRule" id="PRU01193"/>
    </source>
</evidence>
<evidence type="ECO:0000256" key="5">
    <source>
        <dbReference type="ARBA" id="ARBA00022737"/>
    </source>
</evidence>
<feature type="domain" description="CBS" evidence="13">
    <location>
        <begin position="275"/>
        <end position="331"/>
    </location>
</feature>
<comment type="caution">
    <text evidence="15">The sequence shown here is derived from an EMBL/GenBank/DDBJ whole genome shotgun (WGS) entry which is preliminary data.</text>
</comment>
<dbReference type="Gene3D" id="3.10.580.10">
    <property type="entry name" value="CBS-domain"/>
    <property type="match status" value="1"/>
</dbReference>
<comment type="subcellular location">
    <subcellularLocation>
        <location evidence="1">Cell membrane</location>
        <topology evidence="1">Multi-pass membrane protein</topology>
    </subcellularLocation>
</comment>
<dbReference type="InterPro" id="IPR044751">
    <property type="entry name" value="Ion_transp-like_CBS"/>
</dbReference>
<evidence type="ECO:0000256" key="9">
    <source>
        <dbReference type="PROSITE-ProRule" id="PRU00703"/>
    </source>
</evidence>
<feature type="transmembrane region" description="Helical" evidence="12">
    <location>
        <begin position="6"/>
        <end position="32"/>
    </location>
</feature>
<sequence length="477" mass="52543">MDAALWIELIVFIVLLGFSGFFSSTETSLFSLNSFQIDQMRAAKNPRIELIERLRSEPRRLIVTILIGNEFVNVSASVISAAMIIHLFGAENEMINLLVMVPILLLFGEITPKVLAIRNNVAFANAECRPIALFARLITPLREVIRHVAEFFITLIVGKQRSAGNLVTEDMIRTLVHDAVGEGALDTQEAAYIEKIFDFGSKSLSDIMRPRSDIQFLSADLPVAELLAQIKATRQSRYPVYKGRRDTILGILYTRDLLGVDLARLERDPQGFRKLLRQPHFFPESKPAVELFHTFRQRKLSFALIVDEYGGVTGLVTMEDLLECVFGEIASPSDSEVVPRHLVSELSDGRRLIDTSMPLDDFNQQFGVKIESEEVETLAGALLEAFGELPASGASIDFCRLKFTVEGIEHNRITRVLVERLPEVIAQPPESESGEARVSAEGAGAAPSPSAVDGGVAVEPERPAADAQKKGEGAVNG</sequence>
<keyword evidence="6 10" id="KW-1133">Transmembrane helix</keyword>
<dbReference type="SMART" id="SM01091">
    <property type="entry name" value="CorC_HlyC"/>
    <property type="match status" value="1"/>
</dbReference>
<dbReference type="GO" id="GO:0050660">
    <property type="term" value="F:flavin adenine dinucleotide binding"/>
    <property type="evidence" value="ECO:0007669"/>
    <property type="project" value="InterPro"/>
</dbReference>
<dbReference type="EMBL" id="JADJMH010000030">
    <property type="protein sequence ID" value="MBK7676981.1"/>
    <property type="molecule type" value="Genomic_DNA"/>
</dbReference>
<evidence type="ECO:0000256" key="12">
    <source>
        <dbReference type="SAM" id="Phobius"/>
    </source>
</evidence>
<dbReference type="Pfam" id="PF03471">
    <property type="entry name" value="CorC_HlyC"/>
    <property type="match status" value="1"/>
</dbReference>
<feature type="domain" description="CBS" evidence="13">
    <location>
        <begin position="208"/>
        <end position="269"/>
    </location>
</feature>
<evidence type="ECO:0000256" key="1">
    <source>
        <dbReference type="ARBA" id="ARBA00004651"/>
    </source>
</evidence>
<feature type="region of interest" description="Disordered" evidence="11">
    <location>
        <begin position="427"/>
        <end position="477"/>
    </location>
</feature>
<evidence type="ECO:0000259" key="14">
    <source>
        <dbReference type="PROSITE" id="PS51846"/>
    </source>
</evidence>
<keyword evidence="5" id="KW-0677">Repeat</keyword>
<keyword evidence="4 10" id="KW-0812">Transmembrane</keyword>
<name>A0A935Q3Q3_9PROT</name>
<dbReference type="PROSITE" id="PS51371">
    <property type="entry name" value="CBS"/>
    <property type="match status" value="2"/>
</dbReference>
<keyword evidence="3" id="KW-1003">Cell membrane</keyword>